<feature type="domain" description="PKD" evidence="1">
    <location>
        <begin position="391"/>
        <end position="473"/>
    </location>
</feature>
<reference evidence="2 3" key="1">
    <citation type="submission" date="2024-02" db="EMBL/GenBank/DDBJ databases">
        <title>A novel Wenzhouxiangellaceae bacterium, isolated from coastal sediments.</title>
        <authorList>
            <person name="Du Z.-J."/>
            <person name="Ye Y.-Q."/>
            <person name="Zhang X.-Y."/>
        </authorList>
    </citation>
    <scope>NUCLEOTIDE SEQUENCE [LARGE SCALE GENOMIC DNA]</scope>
    <source>
        <strain evidence="2 3">CH-27</strain>
    </source>
</reference>
<dbReference type="Gene3D" id="2.60.40.10">
    <property type="entry name" value="Immunoglobulins"/>
    <property type="match status" value="3"/>
</dbReference>
<comment type="caution">
    <text evidence="2">The sequence shown here is derived from an EMBL/GenBank/DDBJ whole genome shotgun (WGS) entry which is preliminary data.</text>
</comment>
<dbReference type="EMBL" id="JAZHOG010000002">
    <property type="protein sequence ID" value="MEJ8566787.1"/>
    <property type="molecule type" value="Genomic_DNA"/>
</dbReference>
<dbReference type="InterPro" id="IPR035986">
    <property type="entry name" value="PKD_dom_sf"/>
</dbReference>
<keyword evidence="3" id="KW-1185">Reference proteome</keyword>
<dbReference type="AlphaFoldDB" id="A0AAW9R5G1"/>
<dbReference type="InterPro" id="IPR043504">
    <property type="entry name" value="Peptidase_S1_PA_chymotrypsin"/>
</dbReference>
<dbReference type="Pfam" id="PF13365">
    <property type="entry name" value="Trypsin_2"/>
    <property type="match status" value="1"/>
</dbReference>
<dbReference type="Gene3D" id="2.40.10.10">
    <property type="entry name" value="Trypsin-like serine proteases"/>
    <property type="match status" value="1"/>
</dbReference>
<proteinExistence type="predicted"/>
<sequence>MISADGNPHADWEIHHPGASFIKIHFATFRLPRGWSVEVSNPLGTEVYRYSESRKSDYTADPREGDDGRSRFSAMSISGDSAIVRVVATKPNPAAGKSKAPSALKQRVSIDYYMVGLPGNDIETGGVSSLDAFSSLEASGSKNKPVPESTCGVYDRQHVACYENSHPAEFDHSWPVAKIIVSGSIACTAWRVGAGNRLFTNHHCIENQDLLSATEVWFDYQRLRCQYSEVSTPVKVSGGTLLATSSALDYTLFTVANFDSIEPFGYLGLDISQASRGDRIYIPQHGGGNPKQLAIESDMNLGGLCEIDSENEDGNTSGTDYGYYCDTWGGSSGSPVLLADNHRVTALHHHGGCFNSGVKMSLIWPEVSTHFDGIVPGGDDGGDGGGGDTPPTAAFDASCEYLQCAFDATESSDADGSIVSYQWNWGDGSSASGISPAHAFAGAGTYQVVLTVLDNDGLSAQETQFITVAEGNADPVAAFSVTCDGLSCSFDAGASSDPDGTIALYEWSFGDGSGSSDTFAVQSHDYATGGDYPVMLTVTDDDGAQSSASTSLSVTPPNQPPIADFEFSCTGLDCSFDGSPSQDPDGVITEYAWDFGDGSPVVHGVQRTHVFSDAGIYEVTLTIADDAEASQFVNRAVEVSAVEQNPISLQVSGDKYRGTKSATLTWGGALSGFVEIWRDGALLITTENDGEYVDNDVHNKTKSASYRVCETGSVNCSDSVDVTF</sequence>
<dbReference type="CDD" id="cd00146">
    <property type="entry name" value="PKD"/>
    <property type="match status" value="3"/>
</dbReference>
<gene>
    <name evidence="2" type="ORF">V3330_04020</name>
</gene>
<evidence type="ECO:0000259" key="1">
    <source>
        <dbReference type="PROSITE" id="PS50093"/>
    </source>
</evidence>
<organism evidence="2 3">
    <name type="scientific">Elongatibacter sediminis</name>
    <dbReference type="NCBI Taxonomy" id="3119006"/>
    <lineage>
        <taxon>Bacteria</taxon>
        <taxon>Pseudomonadati</taxon>
        <taxon>Pseudomonadota</taxon>
        <taxon>Gammaproteobacteria</taxon>
        <taxon>Chromatiales</taxon>
        <taxon>Wenzhouxiangellaceae</taxon>
        <taxon>Elongatibacter</taxon>
    </lineage>
</organism>
<dbReference type="InterPro" id="IPR009003">
    <property type="entry name" value="Peptidase_S1_PA"/>
</dbReference>
<feature type="domain" description="PKD" evidence="1">
    <location>
        <begin position="485"/>
        <end position="555"/>
    </location>
</feature>
<dbReference type="Pfam" id="PF18911">
    <property type="entry name" value="PKD_4"/>
    <property type="match status" value="3"/>
</dbReference>
<dbReference type="InterPro" id="IPR022409">
    <property type="entry name" value="PKD/Chitinase_dom"/>
</dbReference>
<feature type="domain" description="PKD" evidence="1">
    <location>
        <begin position="557"/>
        <end position="644"/>
    </location>
</feature>
<dbReference type="SUPFAM" id="SSF49299">
    <property type="entry name" value="PKD domain"/>
    <property type="match status" value="3"/>
</dbReference>
<dbReference type="Proteomes" id="UP001359886">
    <property type="component" value="Unassembled WGS sequence"/>
</dbReference>
<name>A0AAW9R5G1_9GAMM</name>
<dbReference type="SMART" id="SM00089">
    <property type="entry name" value="PKD"/>
    <property type="match status" value="3"/>
</dbReference>
<dbReference type="InterPro" id="IPR013783">
    <property type="entry name" value="Ig-like_fold"/>
</dbReference>
<evidence type="ECO:0000313" key="2">
    <source>
        <dbReference type="EMBL" id="MEJ8566787.1"/>
    </source>
</evidence>
<dbReference type="PANTHER" id="PTHR36234:SF5">
    <property type="entry name" value="LYSYL ENDOPEPTIDASE"/>
    <property type="match status" value="1"/>
</dbReference>
<dbReference type="PANTHER" id="PTHR36234">
    <property type="entry name" value="LYSYL ENDOPEPTIDASE"/>
    <property type="match status" value="1"/>
</dbReference>
<dbReference type="SUPFAM" id="SSF50494">
    <property type="entry name" value="Trypsin-like serine proteases"/>
    <property type="match status" value="1"/>
</dbReference>
<accession>A0AAW9R5G1</accession>
<dbReference type="RefSeq" id="WP_354694107.1">
    <property type="nucleotide sequence ID" value="NZ_JAZHOG010000002.1"/>
</dbReference>
<evidence type="ECO:0000313" key="3">
    <source>
        <dbReference type="Proteomes" id="UP001359886"/>
    </source>
</evidence>
<dbReference type="PROSITE" id="PS50093">
    <property type="entry name" value="PKD"/>
    <property type="match status" value="3"/>
</dbReference>
<protein>
    <submittedName>
        <fullName evidence="2">PKD domain-containing protein</fullName>
    </submittedName>
</protein>
<dbReference type="InterPro" id="IPR000601">
    <property type="entry name" value="PKD_dom"/>
</dbReference>